<name>A0A133XQ61_9ACTN</name>
<dbReference type="GO" id="GO:0009306">
    <property type="term" value="P:protein secretion"/>
    <property type="evidence" value="ECO:0007669"/>
    <property type="project" value="UniProtKB-UniRule"/>
</dbReference>
<keyword evidence="3 9" id="KW-1003">Cell membrane</keyword>
<feature type="compositionally biased region" description="Basic and acidic residues" evidence="10">
    <location>
        <begin position="18"/>
        <end position="28"/>
    </location>
</feature>
<evidence type="ECO:0000256" key="1">
    <source>
        <dbReference type="ARBA" id="ARBA00004370"/>
    </source>
</evidence>
<comment type="caution">
    <text evidence="11">The sequence shown here is derived from an EMBL/GenBank/DDBJ whole genome shotgun (WGS) entry which is preliminary data.</text>
</comment>
<protein>
    <recommendedName>
        <fullName evidence="9">Protein translocase subunit SecE</fullName>
    </recommendedName>
</protein>
<reference evidence="12" key="1">
    <citation type="submission" date="2016-01" db="EMBL/GenBank/DDBJ databases">
        <authorList>
            <person name="Mitreva M."/>
            <person name="Pepin K.H."/>
            <person name="Mihindukulasuriya K.A."/>
            <person name="Fulton R."/>
            <person name="Fronick C."/>
            <person name="O'Laughlin M."/>
            <person name="Miner T."/>
            <person name="Herter B."/>
            <person name="Rosa B.A."/>
            <person name="Cordes M."/>
            <person name="Tomlinson C."/>
            <person name="Wollam A."/>
            <person name="Palsikar V.B."/>
            <person name="Mardis E.R."/>
            <person name="Wilson R.K."/>
        </authorList>
    </citation>
    <scope>NUCLEOTIDE SEQUENCE [LARGE SCALE GENOMIC DNA]</scope>
    <source>
        <strain evidence="12">DNF00019</strain>
    </source>
</reference>
<dbReference type="GO" id="GO:0005886">
    <property type="term" value="C:plasma membrane"/>
    <property type="evidence" value="ECO:0007669"/>
    <property type="project" value="UniProtKB-SubCell"/>
</dbReference>
<dbReference type="InterPro" id="IPR038379">
    <property type="entry name" value="SecE_sf"/>
</dbReference>
<dbReference type="AlphaFoldDB" id="A0A133XQ61"/>
<feature type="transmembrane region" description="Helical" evidence="9">
    <location>
        <begin position="98"/>
        <end position="124"/>
    </location>
</feature>
<evidence type="ECO:0000313" key="12">
    <source>
        <dbReference type="Proteomes" id="UP000070675"/>
    </source>
</evidence>
<dbReference type="Pfam" id="PF00584">
    <property type="entry name" value="SecE"/>
    <property type="match status" value="1"/>
</dbReference>
<dbReference type="PRINTS" id="PR01650">
    <property type="entry name" value="SECETRNLCASE"/>
</dbReference>
<keyword evidence="2 9" id="KW-0813">Transport</keyword>
<evidence type="ECO:0000256" key="3">
    <source>
        <dbReference type="ARBA" id="ARBA00022475"/>
    </source>
</evidence>
<evidence type="ECO:0000256" key="7">
    <source>
        <dbReference type="ARBA" id="ARBA00023010"/>
    </source>
</evidence>
<keyword evidence="12" id="KW-1185">Reference proteome</keyword>
<dbReference type="InterPro" id="IPR005807">
    <property type="entry name" value="SecE_bac"/>
</dbReference>
<proteinExistence type="inferred from homology"/>
<keyword evidence="6 9" id="KW-1133">Transmembrane helix</keyword>
<dbReference type="PATRIC" id="fig|1393034.3.peg.1397"/>
<dbReference type="Gene3D" id="1.20.5.1030">
    <property type="entry name" value="Preprotein translocase secy subunit"/>
    <property type="match status" value="1"/>
</dbReference>
<keyword evidence="4 9" id="KW-0812">Transmembrane</keyword>
<evidence type="ECO:0000313" key="11">
    <source>
        <dbReference type="EMBL" id="KXB33063.1"/>
    </source>
</evidence>
<comment type="subunit">
    <text evidence="9">Component of the Sec protein translocase complex. Heterotrimer consisting of SecY, SecE and SecG subunits. The heterotrimers can form oligomers, although 1 heterotrimer is thought to be able to translocate proteins. Interacts with the ribosome. Interacts with SecDF, and other proteins may be involved. Interacts with SecA.</text>
</comment>
<gene>
    <name evidence="9" type="primary">secE</name>
    <name evidence="11" type="ORF">HMPREF3192_01434</name>
</gene>
<dbReference type="EMBL" id="LSCR01000042">
    <property type="protein sequence ID" value="KXB33063.1"/>
    <property type="molecule type" value="Genomic_DNA"/>
</dbReference>
<dbReference type="NCBIfam" id="TIGR00964">
    <property type="entry name" value="secE_bact"/>
    <property type="match status" value="1"/>
</dbReference>
<evidence type="ECO:0000256" key="4">
    <source>
        <dbReference type="ARBA" id="ARBA00022692"/>
    </source>
</evidence>
<dbReference type="PANTHER" id="PTHR33910:SF1">
    <property type="entry name" value="PROTEIN TRANSLOCASE SUBUNIT SECE"/>
    <property type="match status" value="1"/>
</dbReference>
<keyword evidence="7 9" id="KW-0811">Translocation</keyword>
<comment type="function">
    <text evidence="9">Essential subunit of the Sec protein translocation channel SecYEG. Clamps together the 2 halves of SecY. May contact the channel plug during translocation.</text>
</comment>
<evidence type="ECO:0000256" key="5">
    <source>
        <dbReference type="ARBA" id="ARBA00022927"/>
    </source>
</evidence>
<dbReference type="GO" id="GO:0043952">
    <property type="term" value="P:protein transport by the Sec complex"/>
    <property type="evidence" value="ECO:0007669"/>
    <property type="project" value="UniProtKB-UniRule"/>
</dbReference>
<dbReference type="GO" id="GO:0006605">
    <property type="term" value="P:protein targeting"/>
    <property type="evidence" value="ECO:0007669"/>
    <property type="project" value="UniProtKB-UniRule"/>
</dbReference>
<organism evidence="11 12">
    <name type="scientific">Atopobium deltae</name>
    <dbReference type="NCBI Taxonomy" id="1393034"/>
    <lineage>
        <taxon>Bacteria</taxon>
        <taxon>Bacillati</taxon>
        <taxon>Actinomycetota</taxon>
        <taxon>Coriobacteriia</taxon>
        <taxon>Coriobacteriales</taxon>
        <taxon>Atopobiaceae</taxon>
        <taxon>Atopobium</taxon>
    </lineage>
</organism>
<evidence type="ECO:0000256" key="10">
    <source>
        <dbReference type="SAM" id="MobiDB-lite"/>
    </source>
</evidence>
<keyword evidence="5 9" id="KW-0653">Protein transport</keyword>
<sequence>MKFMANKERNKRSARKARAQERAEREIAQVDATPTSQTKTAAAAQPQAATKRVAKQAKAAKKPSFLGKSMSWFGDVRMEMRRVTWPTKGELKNYSLGVLAMLVIFGIVLWAVDLGVVAVLSAYAELGA</sequence>
<evidence type="ECO:0000256" key="8">
    <source>
        <dbReference type="ARBA" id="ARBA00023136"/>
    </source>
</evidence>
<dbReference type="Proteomes" id="UP000070675">
    <property type="component" value="Unassembled WGS sequence"/>
</dbReference>
<accession>A0A133XQ61</accession>
<dbReference type="PANTHER" id="PTHR33910">
    <property type="entry name" value="PROTEIN TRANSLOCASE SUBUNIT SECE"/>
    <property type="match status" value="1"/>
</dbReference>
<keyword evidence="8 9" id="KW-0472">Membrane</keyword>
<dbReference type="GO" id="GO:0065002">
    <property type="term" value="P:intracellular protein transmembrane transport"/>
    <property type="evidence" value="ECO:0007669"/>
    <property type="project" value="UniProtKB-UniRule"/>
</dbReference>
<feature type="compositionally biased region" description="Low complexity" evidence="10">
    <location>
        <begin position="32"/>
        <end position="48"/>
    </location>
</feature>
<dbReference type="HAMAP" id="MF_00422">
    <property type="entry name" value="SecE"/>
    <property type="match status" value="1"/>
</dbReference>
<comment type="subcellular location">
    <subcellularLocation>
        <location evidence="9">Cell membrane</location>
        <topology evidence="9">Single-pass membrane protein</topology>
    </subcellularLocation>
    <subcellularLocation>
        <location evidence="1">Membrane</location>
    </subcellularLocation>
</comment>
<dbReference type="GO" id="GO:0008320">
    <property type="term" value="F:protein transmembrane transporter activity"/>
    <property type="evidence" value="ECO:0007669"/>
    <property type="project" value="UniProtKB-UniRule"/>
</dbReference>
<dbReference type="InterPro" id="IPR001901">
    <property type="entry name" value="Translocase_SecE/Sec61-g"/>
</dbReference>
<comment type="similarity">
    <text evidence="9">Belongs to the SecE/SEC61-gamma family.</text>
</comment>
<evidence type="ECO:0000256" key="6">
    <source>
        <dbReference type="ARBA" id="ARBA00022989"/>
    </source>
</evidence>
<feature type="region of interest" description="Disordered" evidence="10">
    <location>
        <begin position="1"/>
        <end position="48"/>
    </location>
</feature>
<evidence type="ECO:0000256" key="2">
    <source>
        <dbReference type="ARBA" id="ARBA00022448"/>
    </source>
</evidence>
<dbReference type="STRING" id="1393034.HMPREF3192_01434"/>
<evidence type="ECO:0000256" key="9">
    <source>
        <dbReference type="HAMAP-Rule" id="MF_00422"/>
    </source>
</evidence>